<dbReference type="EMBL" id="NHYD01001981">
    <property type="protein sequence ID" value="PPQ88940.1"/>
    <property type="molecule type" value="Genomic_DNA"/>
</dbReference>
<accession>A0A409XDW2</accession>
<evidence type="ECO:0000256" key="1">
    <source>
        <dbReference type="SAM" id="MobiDB-lite"/>
    </source>
</evidence>
<dbReference type="AlphaFoldDB" id="A0A409XDW2"/>
<gene>
    <name evidence="2" type="ORF">CVT25_004250</name>
</gene>
<protein>
    <submittedName>
        <fullName evidence="2">Uncharacterized protein</fullName>
    </submittedName>
</protein>
<reference evidence="2 3" key="1">
    <citation type="journal article" date="2018" name="Evol. Lett.">
        <title>Horizontal gene cluster transfer increased hallucinogenic mushroom diversity.</title>
        <authorList>
            <person name="Reynolds H.T."/>
            <person name="Vijayakumar V."/>
            <person name="Gluck-Thaler E."/>
            <person name="Korotkin H.B."/>
            <person name="Matheny P.B."/>
            <person name="Slot J.C."/>
        </authorList>
    </citation>
    <scope>NUCLEOTIDE SEQUENCE [LARGE SCALE GENOMIC DNA]</scope>
    <source>
        <strain evidence="2 3">2631</strain>
    </source>
</reference>
<keyword evidence="3" id="KW-1185">Reference proteome</keyword>
<dbReference type="Proteomes" id="UP000283269">
    <property type="component" value="Unassembled WGS sequence"/>
</dbReference>
<proteinExistence type="predicted"/>
<feature type="compositionally biased region" description="Polar residues" evidence="1">
    <location>
        <begin position="95"/>
        <end position="106"/>
    </location>
</feature>
<feature type="region of interest" description="Disordered" evidence="1">
    <location>
        <begin position="77"/>
        <end position="106"/>
    </location>
</feature>
<evidence type="ECO:0000313" key="2">
    <source>
        <dbReference type="EMBL" id="PPQ88940.1"/>
    </source>
</evidence>
<name>A0A409XDW2_PSICY</name>
<organism evidence="2 3">
    <name type="scientific">Psilocybe cyanescens</name>
    <dbReference type="NCBI Taxonomy" id="93625"/>
    <lineage>
        <taxon>Eukaryota</taxon>
        <taxon>Fungi</taxon>
        <taxon>Dikarya</taxon>
        <taxon>Basidiomycota</taxon>
        <taxon>Agaricomycotina</taxon>
        <taxon>Agaricomycetes</taxon>
        <taxon>Agaricomycetidae</taxon>
        <taxon>Agaricales</taxon>
        <taxon>Agaricineae</taxon>
        <taxon>Strophariaceae</taxon>
        <taxon>Psilocybe</taxon>
    </lineage>
</organism>
<evidence type="ECO:0000313" key="3">
    <source>
        <dbReference type="Proteomes" id="UP000283269"/>
    </source>
</evidence>
<comment type="caution">
    <text evidence="2">The sequence shown here is derived from an EMBL/GenBank/DDBJ whole genome shotgun (WGS) entry which is preliminary data.</text>
</comment>
<dbReference type="InParanoid" id="A0A409XDW2"/>
<sequence>MYDDDFNKRLSGATHSQVVRQAAAITVFGIDAMAKLLNKATQSAFNLIIRITKSNHKISSFMALNLVPFAYNPPQSELSSGVRDTHQAPARLPNSAGNKTRRSTTANRPRKMLFQIYHFGTTGARTAIMRNELRRKTFEALRFVRRDLPVDTGRVVIISGRHSSPSCPEPHYTAKIFGSGTNVRYITSLHIVDGVRATGSVFGPEKDRAVWTRMTFRDVQAKYPGLREFHILKAYYVTEYAHSTAET</sequence>